<feature type="domain" description="HTH psq-type" evidence="1">
    <location>
        <begin position="1"/>
        <end position="36"/>
    </location>
</feature>
<dbReference type="Pfam" id="PF05225">
    <property type="entry name" value="HTH_psq"/>
    <property type="match status" value="1"/>
</dbReference>
<protein>
    <recommendedName>
        <fullName evidence="1">HTH psq-type domain-containing protein</fullName>
    </recommendedName>
</protein>
<comment type="caution">
    <text evidence="2">The sequence shown here is derived from an EMBL/GenBank/DDBJ whole genome shotgun (WGS) entry which is preliminary data.</text>
</comment>
<sequence length="220" mass="24424">EDDMSRALAAVRNGDMGVNEAARTYNVTLQRHLAGKNCSTVEHKKNIDNIADLPVEVKNELVAHVLKLEEFMHFIDTVRPSKEREVLLLLDGHPTHTRNLDDLDIAQENGVIMLALPVHTYGLTATIGTAVNGFAKTGVWPVNRDVFQDCHFVAAMQLETDDVSVMEAPTIEPVNEEIPEPNRPNTVIPEKGAIASRSQDSLESLPADTANWHQNCKFPW</sequence>
<name>A0ABQ8S8X6_PERAM</name>
<evidence type="ECO:0000313" key="3">
    <source>
        <dbReference type="Proteomes" id="UP001148838"/>
    </source>
</evidence>
<evidence type="ECO:0000259" key="1">
    <source>
        <dbReference type="Pfam" id="PF05225"/>
    </source>
</evidence>
<proteinExistence type="predicted"/>
<feature type="non-terminal residue" evidence="2">
    <location>
        <position position="220"/>
    </location>
</feature>
<reference evidence="2 3" key="1">
    <citation type="journal article" date="2022" name="Allergy">
        <title>Genome assembly and annotation of Periplaneta americana reveal a comprehensive cockroach allergen profile.</title>
        <authorList>
            <person name="Wang L."/>
            <person name="Xiong Q."/>
            <person name="Saelim N."/>
            <person name="Wang L."/>
            <person name="Nong W."/>
            <person name="Wan A.T."/>
            <person name="Shi M."/>
            <person name="Liu X."/>
            <person name="Cao Q."/>
            <person name="Hui J.H.L."/>
            <person name="Sookrung N."/>
            <person name="Leung T.F."/>
            <person name="Tungtrongchitr A."/>
            <person name="Tsui S.K.W."/>
        </authorList>
    </citation>
    <scope>NUCLEOTIDE SEQUENCE [LARGE SCALE GENOMIC DNA]</scope>
    <source>
        <strain evidence="2">PWHHKU_190912</strain>
    </source>
</reference>
<dbReference type="EMBL" id="JAJSOF020000033">
    <property type="protein sequence ID" value="KAJ4430324.1"/>
    <property type="molecule type" value="Genomic_DNA"/>
</dbReference>
<dbReference type="Proteomes" id="UP001148838">
    <property type="component" value="Unassembled WGS sequence"/>
</dbReference>
<accession>A0ABQ8S8X6</accession>
<dbReference type="Gene3D" id="1.10.10.60">
    <property type="entry name" value="Homeodomain-like"/>
    <property type="match status" value="1"/>
</dbReference>
<feature type="non-terminal residue" evidence="2">
    <location>
        <position position="1"/>
    </location>
</feature>
<organism evidence="2 3">
    <name type="scientific">Periplaneta americana</name>
    <name type="common">American cockroach</name>
    <name type="synonym">Blatta americana</name>
    <dbReference type="NCBI Taxonomy" id="6978"/>
    <lineage>
        <taxon>Eukaryota</taxon>
        <taxon>Metazoa</taxon>
        <taxon>Ecdysozoa</taxon>
        <taxon>Arthropoda</taxon>
        <taxon>Hexapoda</taxon>
        <taxon>Insecta</taxon>
        <taxon>Pterygota</taxon>
        <taxon>Neoptera</taxon>
        <taxon>Polyneoptera</taxon>
        <taxon>Dictyoptera</taxon>
        <taxon>Blattodea</taxon>
        <taxon>Blattoidea</taxon>
        <taxon>Blattidae</taxon>
        <taxon>Blattinae</taxon>
        <taxon>Periplaneta</taxon>
    </lineage>
</organism>
<evidence type="ECO:0000313" key="2">
    <source>
        <dbReference type="EMBL" id="KAJ4430324.1"/>
    </source>
</evidence>
<dbReference type="InterPro" id="IPR007889">
    <property type="entry name" value="HTH_Psq"/>
</dbReference>
<gene>
    <name evidence="2" type="ORF">ANN_22537</name>
</gene>
<keyword evidence="3" id="KW-1185">Reference proteome</keyword>